<name>A0ABN0CZ60_9FIRM</name>
<feature type="binding site" evidence="6">
    <location>
        <position position="77"/>
    </location>
    <ligand>
        <name>S-adenosyl-L-methionine</name>
        <dbReference type="ChEBI" id="CHEBI:59789"/>
    </ligand>
</feature>
<keyword evidence="2 6" id="KW-0698">rRNA processing</keyword>
<evidence type="ECO:0000256" key="3">
    <source>
        <dbReference type="ARBA" id="ARBA00022603"/>
    </source>
</evidence>
<dbReference type="InterPro" id="IPR029063">
    <property type="entry name" value="SAM-dependent_MTases_sf"/>
</dbReference>
<proteinExistence type="inferred from homology"/>
<keyword evidence="3 6" id="KW-0489">Methyltransferase</keyword>
<keyword evidence="1 6" id="KW-0963">Cytoplasm</keyword>
<keyword evidence="5 6" id="KW-0949">S-adenosyl-L-methionine</keyword>
<feature type="binding site" evidence="6">
    <location>
        <position position="147"/>
    </location>
    <ligand>
        <name>S-adenosyl-L-methionine</name>
        <dbReference type="ChEBI" id="CHEBI:59789"/>
    </ligand>
</feature>
<dbReference type="Gene3D" id="3.40.50.150">
    <property type="entry name" value="Vaccinia Virus protein VP39"/>
    <property type="match status" value="1"/>
</dbReference>
<dbReference type="PANTHER" id="PTHR31760">
    <property type="entry name" value="S-ADENOSYL-L-METHIONINE-DEPENDENT METHYLTRANSFERASES SUPERFAMILY PROTEIN"/>
    <property type="match status" value="1"/>
</dbReference>
<comment type="caution">
    <text evidence="6">Lacks conserved residue(s) required for the propagation of feature annotation.</text>
</comment>
<dbReference type="PANTHER" id="PTHR31760:SF0">
    <property type="entry name" value="S-ADENOSYL-L-METHIONINE-DEPENDENT METHYLTRANSFERASES SUPERFAMILY PROTEIN"/>
    <property type="match status" value="1"/>
</dbReference>
<dbReference type="GO" id="GO:0008168">
    <property type="term" value="F:methyltransferase activity"/>
    <property type="evidence" value="ECO:0007669"/>
    <property type="project" value="UniProtKB-KW"/>
</dbReference>
<keyword evidence="4 6" id="KW-0808">Transferase</keyword>
<comment type="caution">
    <text evidence="7">The sequence shown here is derived from an EMBL/GenBank/DDBJ whole genome shotgun (WGS) entry which is preliminary data.</text>
</comment>
<evidence type="ECO:0000313" key="7">
    <source>
        <dbReference type="EMBL" id="EGL39551.1"/>
    </source>
</evidence>
<dbReference type="Pfam" id="PF02527">
    <property type="entry name" value="GidB"/>
    <property type="match status" value="1"/>
</dbReference>
<dbReference type="GO" id="GO:0032259">
    <property type="term" value="P:methylation"/>
    <property type="evidence" value="ECO:0007669"/>
    <property type="project" value="UniProtKB-KW"/>
</dbReference>
<comment type="function">
    <text evidence="6">Specifically methylates the N7 position of a guanine in 16S rRNA.</text>
</comment>
<dbReference type="InterPro" id="IPR003682">
    <property type="entry name" value="rRNA_ssu_MeTfrase_G"/>
</dbReference>
<dbReference type="CDD" id="cd02440">
    <property type="entry name" value="AdoMet_MTases"/>
    <property type="match status" value="1"/>
</dbReference>
<dbReference type="EMBL" id="AFIJ01000036">
    <property type="protein sequence ID" value="EGL39551.1"/>
    <property type="molecule type" value="Genomic_DNA"/>
</dbReference>
<organism evidence="7 8">
    <name type="scientific">Megasphaera lornae</name>
    <dbReference type="NCBI Taxonomy" id="1000568"/>
    <lineage>
        <taxon>Bacteria</taxon>
        <taxon>Bacillati</taxon>
        <taxon>Bacillota</taxon>
        <taxon>Negativicutes</taxon>
        <taxon>Veillonellales</taxon>
        <taxon>Veillonellaceae</taxon>
        <taxon>Megasphaera</taxon>
    </lineage>
</organism>
<comment type="subcellular location">
    <subcellularLocation>
        <location evidence="6">Cytoplasm</location>
    </subcellularLocation>
</comment>
<feature type="binding site" evidence="6">
    <location>
        <position position="82"/>
    </location>
    <ligand>
        <name>S-adenosyl-L-methionine</name>
        <dbReference type="ChEBI" id="CHEBI:59789"/>
    </ligand>
</feature>
<protein>
    <recommendedName>
        <fullName evidence="6">Ribosomal RNA small subunit methyltransferase G</fullName>
        <ecNumber evidence="6">2.1.1.-</ecNumber>
    </recommendedName>
    <alternativeName>
        <fullName evidence="6">16S rRNA 7-methylguanosine methyltransferase</fullName>
        <shortName evidence="6">16S rRNA m7G methyltransferase</shortName>
    </alternativeName>
</protein>
<evidence type="ECO:0000256" key="6">
    <source>
        <dbReference type="HAMAP-Rule" id="MF_00074"/>
    </source>
</evidence>
<comment type="similarity">
    <text evidence="6">Belongs to the methyltransferase superfamily. RNA methyltransferase RsmG family.</text>
</comment>
<dbReference type="PIRSF" id="PIRSF003078">
    <property type="entry name" value="GidB"/>
    <property type="match status" value="1"/>
</dbReference>
<dbReference type="SUPFAM" id="SSF53335">
    <property type="entry name" value="S-adenosyl-L-methionine-dependent methyltransferases"/>
    <property type="match status" value="1"/>
</dbReference>
<dbReference type="RefSeq" id="WP_007391507.1">
    <property type="nucleotide sequence ID" value="NZ_AFIJ01000036.1"/>
</dbReference>
<evidence type="ECO:0000256" key="5">
    <source>
        <dbReference type="ARBA" id="ARBA00022691"/>
    </source>
</evidence>
<evidence type="ECO:0000256" key="2">
    <source>
        <dbReference type="ARBA" id="ARBA00022552"/>
    </source>
</evidence>
<accession>A0ABN0CZ60</accession>
<gene>
    <name evidence="7" type="primary">gidB</name>
    <name evidence="6" type="synonym">rsmG</name>
    <name evidence="7" type="ORF">HMPREF1039_1377</name>
</gene>
<evidence type="ECO:0000313" key="8">
    <source>
        <dbReference type="Proteomes" id="UP000004018"/>
    </source>
</evidence>
<feature type="binding site" evidence="6">
    <location>
        <begin position="128"/>
        <end position="129"/>
    </location>
    <ligand>
        <name>S-adenosyl-L-methionine</name>
        <dbReference type="ChEBI" id="CHEBI:59789"/>
    </ligand>
</feature>
<sequence>MFQTELYQACTALGLSIQPQQMEQYTKFFEYLVEINKVMNLTKLTAPDEVALKHMADSLSCYDEEIFKVRATVLDLGTGAGFPGIPLKIYRPDLQLTFFDSLKKRLQFISCVTDLLQIKQTVCLHGRAEDLAHQDVYREQFDLVTSRAVARLSVLAEWALPYVKKGGYMIALKGARYETELKAAERAVSLLGGTVYRVRKVQLGNLPDTRAVIYIHKTHDSPRQYPRKPKVASAHPL</sequence>
<dbReference type="EC" id="2.1.1.-" evidence="6"/>
<dbReference type="NCBIfam" id="TIGR00138">
    <property type="entry name" value="rsmG_gidB"/>
    <property type="match status" value="1"/>
</dbReference>
<evidence type="ECO:0000256" key="1">
    <source>
        <dbReference type="ARBA" id="ARBA00022490"/>
    </source>
</evidence>
<evidence type="ECO:0000256" key="4">
    <source>
        <dbReference type="ARBA" id="ARBA00022679"/>
    </source>
</evidence>
<reference evidence="7 8" key="1">
    <citation type="submission" date="2011-04" db="EMBL/GenBank/DDBJ databases">
        <authorList>
            <person name="Harkins D.M."/>
            <person name="Madupu R."/>
            <person name="Durkin A.S."/>
            <person name="Torralba M."/>
            <person name="Methe B."/>
            <person name="Sutton G.G."/>
            <person name="Nelson K.E."/>
        </authorList>
    </citation>
    <scope>NUCLEOTIDE SEQUENCE [LARGE SCALE GENOMIC DNA]</scope>
    <source>
        <strain evidence="7 8">UPII 199-6</strain>
    </source>
</reference>
<dbReference type="Proteomes" id="UP000004018">
    <property type="component" value="Unassembled WGS sequence"/>
</dbReference>
<keyword evidence="8" id="KW-1185">Reference proteome</keyword>
<dbReference type="HAMAP" id="MF_00074">
    <property type="entry name" value="16SrRNA_methyltr_G"/>
    <property type="match status" value="1"/>
</dbReference>